<proteinExistence type="predicted"/>
<dbReference type="HOGENOM" id="CLU_009123_15_4_1"/>
<feature type="non-terminal residue" evidence="2">
    <location>
        <position position="1"/>
    </location>
</feature>
<protein>
    <recommendedName>
        <fullName evidence="1">HAT C-terminal dimerisation domain-containing protein</fullName>
    </recommendedName>
</protein>
<evidence type="ECO:0000259" key="1">
    <source>
        <dbReference type="Pfam" id="PF05699"/>
    </source>
</evidence>
<keyword evidence="3" id="KW-1185">Reference proteome</keyword>
<dbReference type="GO" id="GO:0046983">
    <property type="term" value="F:protein dimerization activity"/>
    <property type="evidence" value="ECO:0007669"/>
    <property type="project" value="InterPro"/>
</dbReference>
<dbReference type="EMBL" id="KE504379">
    <property type="protein sequence ID" value="EPS92713.1"/>
    <property type="molecule type" value="Genomic_DNA"/>
</dbReference>
<sequence>WPILWRMAMDYLPVQATSVPCERLFSSAADTDTPKRNRISAELMEALQVLKF</sequence>
<dbReference type="eggNOG" id="ENOG502SZ8P">
    <property type="taxonomic scope" value="Eukaryota"/>
</dbReference>
<dbReference type="Proteomes" id="UP000015241">
    <property type="component" value="Unassembled WGS sequence"/>
</dbReference>
<dbReference type="InterPro" id="IPR012337">
    <property type="entry name" value="RNaseH-like_sf"/>
</dbReference>
<dbReference type="InParanoid" id="S8DN56"/>
<gene>
    <name evidence="2" type="ORF">FOMPIDRAFT_1080322</name>
</gene>
<organism evidence="2 3">
    <name type="scientific">Fomitopsis schrenkii</name>
    <name type="common">Brown rot fungus</name>
    <dbReference type="NCBI Taxonomy" id="2126942"/>
    <lineage>
        <taxon>Eukaryota</taxon>
        <taxon>Fungi</taxon>
        <taxon>Dikarya</taxon>
        <taxon>Basidiomycota</taxon>
        <taxon>Agaricomycotina</taxon>
        <taxon>Agaricomycetes</taxon>
        <taxon>Polyporales</taxon>
        <taxon>Fomitopsis</taxon>
    </lineage>
</organism>
<feature type="non-terminal residue" evidence="2">
    <location>
        <position position="52"/>
    </location>
</feature>
<dbReference type="InterPro" id="IPR008906">
    <property type="entry name" value="HATC_C_dom"/>
</dbReference>
<name>S8DN56_FOMSC</name>
<evidence type="ECO:0000313" key="2">
    <source>
        <dbReference type="EMBL" id="EPS92713.1"/>
    </source>
</evidence>
<evidence type="ECO:0000313" key="3">
    <source>
        <dbReference type="Proteomes" id="UP000015241"/>
    </source>
</evidence>
<dbReference type="OrthoDB" id="3241084at2759"/>
<dbReference type="Pfam" id="PF05699">
    <property type="entry name" value="Dimer_Tnp_hAT"/>
    <property type="match status" value="1"/>
</dbReference>
<dbReference type="AlphaFoldDB" id="S8DN56"/>
<accession>S8DN56</accession>
<reference evidence="2 3" key="1">
    <citation type="journal article" date="2012" name="Science">
        <title>The Paleozoic origin of enzymatic lignin decomposition reconstructed from 31 fungal genomes.</title>
        <authorList>
            <person name="Floudas D."/>
            <person name="Binder M."/>
            <person name="Riley R."/>
            <person name="Barry K."/>
            <person name="Blanchette R.A."/>
            <person name="Henrissat B."/>
            <person name="Martinez A.T."/>
            <person name="Otillar R."/>
            <person name="Spatafora J.W."/>
            <person name="Yadav J.S."/>
            <person name="Aerts A."/>
            <person name="Benoit I."/>
            <person name="Boyd A."/>
            <person name="Carlson A."/>
            <person name="Copeland A."/>
            <person name="Coutinho P.M."/>
            <person name="de Vries R.P."/>
            <person name="Ferreira P."/>
            <person name="Findley K."/>
            <person name="Foster B."/>
            <person name="Gaskell J."/>
            <person name="Glotzer D."/>
            <person name="Gorecki P."/>
            <person name="Heitman J."/>
            <person name="Hesse C."/>
            <person name="Hori C."/>
            <person name="Igarashi K."/>
            <person name="Jurgens J.A."/>
            <person name="Kallen N."/>
            <person name="Kersten P."/>
            <person name="Kohler A."/>
            <person name="Kuees U."/>
            <person name="Kumar T.K.A."/>
            <person name="Kuo A."/>
            <person name="LaButti K."/>
            <person name="Larrondo L.F."/>
            <person name="Lindquist E."/>
            <person name="Ling A."/>
            <person name="Lombard V."/>
            <person name="Lucas S."/>
            <person name="Lundell T."/>
            <person name="Martin R."/>
            <person name="McLaughlin D.J."/>
            <person name="Morgenstern I."/>
            <person name="Morin E."/>
            <person name="Murat C."/>
            <person name="Nagy L.G."/>
            <person name="Nolan M."/>
            <person name="Ohm R.A."/>
            <person name="Patyshakuliyeva A."/>
            <person name="Rokas A."/>
            <person name="Ruiz-Duenas F.J."/>
            <person name="Sabat G."/>
            <person name="Salamov A."/>
            <person name="Samejima M."/>
            <person name="Schmutz J."/>
            <person name="Slot J.C."/>
            <person name="St John F."/>
            <person name="Stenlid J."/>
            <person name="Sun H."/>
            <person name="Sun S."/>
            <person name="Syed K."/>
            <person name="Tsang A."/>
            <person name="Wiebenga A."/>
            <person name="Young D."/>
            <person name="Pisabarro A."/>
            <person name="Eastwood D.C."/>
            <person name="Martin F."/>
            <person name="Cullen D."/>
            <person name="Grigoriev I.V."/>
            <person name="Hibbett D.S."/>
        </authorList>
    </citation>
    <scope>NUCLEOTIDE SEQUENCE</scope>
    <source>
        <strain evidence="3">FP-58527</strain>
    </source>
</reference>
<dbReference type="SUPFAM" id="SSF53098">
    <property type="entry name" value="Ribonuclease H-like"/>
    <property type="match status" value="1"/>
</dbReference>
<feature type="domain" description="HAT C-terminal dimerisation" evidence="1">
    <location>
        <begin position="2"/>
        <end position="51"/>
    </location>
</feature>